<feature type="compositionally biased region" description="Acidic residues" evidence="2">
    <location>
        <begin position="4973"/>
        <end position="4984"/>
    </location>
</feature>
<feature type="compositionally biased region" description="Basic and acidic residues" evidence="2">
    <location>
        <begin position="1259"/>
        <end position="1277"/>
    </location>
</feature>
<feature type="region of interest" description="Disordered" evidence="2">
    <location>
        <begin position="2497"/>
        <end position="2520"/>
    </location>
</feature>
<keyword evidence="4" id="KW-1185">Reference proteome</keyword>
<feature type="compositionally biased region" description="Basic and acidic residues" evidence="2">
    <location>
        <begin position="4507"/>
        <end position="4524"/>
    </location>
</feature>
<feature type="compositionally biased region" description="Polar residues" evidence="2">
    <location>
        <begin position="681"/>
        <end position="693"/>
    </location>
</feature>
<feature type="compositionally biased region" description="Basic and acidic residues" evidence="2">
    <location>
        <begin position="3543"/>
        <end position="3557"/>
    </location>
</feature>
<feature type="compositionally biased region" description="Basic and acidic residues" evidence="2">
    <location>
        <begin position="4815"/>
        <end position="4849"/>
    </location>
</feature>
<evidence type="ECO:0008006" key="5">
    <source>
        <dbReference type="Google" id="ProtNLM"/>
    </source>
</evidence>
<feature type="region of interest" description="Disordered" evidence="2">
    <location>
        <begin position="3575"/>
        <end position="3649"/>
    </location>
</feature>
<evidence type="ECO:0000256" key="2">
    <source>
        <dbReference type="SAM" id="MobiDB-lite"/>
    </source>
</evidence>
<feature type="compositionally biased region" description="Basic and acidic residues" evidence="2">
    <location>
        <begin position="3285"/>
        <end position="3302"/>
    </location>
</feature>
<feature type="region of interest" description="Disordered" evidence="2">
    <location>
        <begin position="562"/>
        <end position="581"/>
    </location>
</feature>
<feature type="region of interest" description="Disordered" evidence="2">
    <location>
        <begin position="623"/>
        <end position="715"/>
    </location>
</feature>
<feature type="compositionally biased region" description="Basic and acidic residues" evidence="2">
    <location>
        <begin position="5452"/>
        <end position="5478"/>
    </location>
</feature>
<evidence type="ECO:0000313" key="4">
    <source>
        <dbReference type="Proteomes" id="UP001222027"/>
    </source>
</evidence>
<feature type="region of interest" description="Disordered" evidence="2">
    <location>
        <begin position="3105"/>
        <end position="3126"/>
    </location>
</feature>
<feature type="region of interest" description="Disordered" evidence="2">
    <location>
        <begin position="4655"/>
        <end position="4685"/>
    </location>
</feature>
<organism evidence="3 4">
    <name type="scientific">Ensete ventricosum</name>
    <name type="common">Abyssinian banana</name>
    <name type="synonym">Musa ensete</name>
    <dbReference type="NCBI Taxonomy" id="4639"/>
    <lineage>
        <taxon>Eukaryota</taxon>
        <taxon>Viridiplantae</taxon>
        <taxon>Streptophyta</taxon>
        <taxon>Embryophyta</taxon>
        <taxon>Tracheophyta</taxon>
        <taxon>Spermatophyta</taxon>
        <taxon>Magnoliopsida</taxon>
        <taxon>Liliopsida</taxon>
        <taxon>Zingiberales</taxon>
        <taxon>Musaceae</taxon>
        <taxon>Ensete</taxon>
    </lineage>
</organism>
<feature type="coiled-coil region" evidence="1">
    <location>
        <begin position="811"/>
        <end position="842"/>
    </location>
</feature>
<feature type="compositionally biased region" description="Basic and acidic residues" evidence="2">
    <location>
        <begin position="3612"/>
        <end position="3636"/>
    </location>
</feature>
<feature type="compositionally biased region" description="Basic and acidic residues" evidence="2">
    <location>
        <begin position="4431"/>
        <end position="4473"/>
    </location>
</feature>
<feature type="region of interest" description="Disordered" evidence="2">
    <location>
        <begin position="4005"/>
        <end position="4046"/>
    </location>
</feature>
<feature type="region of interest" description="Disordered" evidence="2">
    <location>
        <begin position="204"/>
        <end position="303"/>
    </location>
</feature>
<feature type="compositionally biased region" description="Basic and acidic residues" evidence="2">
    <location>
        <begin position="694"/>
        <end position="711"/>
    </location>
</feature>
<feature type="region of interest" description="Disordered" evidence="2">
    <location>
        <begin position="4958"/>
        <end position="5060"/>
    </location>
</feature>
<dbReference type="Proteomes" id="UP001222027">
    <property type="component" value="Unassembled WGS sequence"/>
</dbReference>
<keyword evidence="1" id="KW-0175">Coiled coil</keyword>
<feature type="compositionally biased region" description="Basic and acidic residues" evidence="2">
    <location>
        <begin position="1926"/>
        <end position="1955"/>
    </location>
</feature>
<comment type="caution">
    <text evidence="3">The sequence shown here is derived from an EMBL/GenBank/DDBJ whole genome shotgun (WGS) entry which is preliminary data.</text>
</comment>
<protein>
    <recommendedName>
        <fullName evidence="5">AIG1-type G domain-containing protein</fullName>
    </recommendedName>
</protein>
<feature type="region of interest" description="Disordered" evidence="2">
    <location>
        <begin position="5280"/>
        <end position="5312"/>
    </location>
</feature>
<feature type="compositionally biased region" description="Basic and acidic residues" evidence="2">
    <location>
        <begin position="1726"/>
        <end position="1745"/>
    </location>
</feature>
<feature type="region of interest" description="Disordered" evidence="2">
    <location>
        <begin position="2854"/>
        <end position="2885"/>
    </location>
</feature>
<feature type="compositionally biased region" description="Polar residues" evidence="2">
    <location>
        <begin position="4033"/>
        <end position="4046"/>
    </location>
</feature>
<feature type="compositionally biased region" description="Acidic residues" evidence="2">
    <location>
        <begin position="5479"/>
        <end position="5492"/>
    </location>
</feature>
<evidence type="ECO:0000256" key="1">
    <source>
        <dbReference type="SAM" id="Coils"/>
    </source>
</evidence>
<accession>A0AAV8PSZ1</accession>
<feature type="compositionally biased region" description="Basic and acidic residues" evidence="2">
    <location>
        <begin position="204"/>
        <end position="245"/>
    </location>
</feature>
<feature type="region of interest" description="Disordered" evidence="2">
    <location>
        <begin position="3251"/>
        <end position="3319"/>
    </location>
</feature>
<feature type="region of interest" description="Disordered" evidence="2">
    <location>
        <begin position="1027"/>
        <end position="1046"/>
    </location>
</feature>
<feature type="region of interest" description="Disordered" evidence="2">
    <location>
        <begin position="3536"/>
        <end position="3557"/>
    </location>
</feature>
<feature type="compositionally biased region" description="Basic and acidic residues" evidence="2">
    <location>
        <begin position="639"/>
        <end position="667"/>
    </location>
</feature>
<sequence>MAAEAGVEEAILEEKLQHRSGDLGYVHNPSSFIEKEVIDSKEHQNPISVVFDNSQTIGPSQTYGAEAATGEGITINEKAKNENLHSIAIGILDKSEGEVFVEAPSRDQIPFSNDADVDLHGNNSVEERKEDLESAILVKKEKENEVQEGKEESATENNLSLSEKRHEIENMESSGAEQLQNCATLENQIENREQESAVAITSPEKIDTKEITENENVARKEGKIEDSLGEKLEESCKVPESESVRHNVPRPESVNELHSSTADDKTVQDQEITHTSNEKETVIQKEDENDVNNFSASPYSQLRNQIESITEERKAEELQETSGVVQNKDQLLERGISQEEMEPHCVNSDMPSSQTQNEEVDEQDEAKITQTNQKESHDVEVSLGLLGQKFIHVTKEKIRDMEMIASGSETNEAEAIMTDEAEARMNVGDGQNRMEEHNEFDEMKQEKQTFEDNMQIKTCHGTLTKHTPDNVLEDVKCQENFEISNNEIPEKIIVSEIGVSIEEPAAEPPEKTQVPQEEGEEVVTAEETIARIITKDPSSIPHCEDEKVPEMVDAYYNTETAQEDNLKKGAKDTPTNDTPNLHKVYDPAVRQLEETPSCVAEELIQQTTTTKDNVDIQMYKESTEPENLAVISNSMNEDQNGKSEEPRLDNSRKDDKPQDEGGIEKTAGDIPVTVCKKQEDFTNSVAEEQNNQTKDFEDSRKDDANREKMESENLEIAPDLVQEDKMQQSVNELEVEGTHNLTNDVNHNDMASQIHDVFHDHETAKAKNDSILDNKMEENSSNYELVSDNLIEKNEQPLSSDRKTDTLQVSREILEETLQIINEKHEDDKQQVCRNMNLIEQDPISENVEEIGRMSSGEQIHEAIADTNIVNFANSQGIVYMNKEVGSSSFTQNPLEENTLGAAILEESDKNIHDKRFVEVAVEDTHETTEANKRIEGFVSTDELTYKVRGVSFGEEQKEGEEFNKKDELKGGEETIKEIGSVTSLPNTMDEYLDHVHQNGKSEKEHENTKAEVLETTILSEINSSTRELVEEKDLPNQQEESFEEKAEIWTPREEALVGSNIVKASDSRENEDAKISDVIPENIDKELTRDNDKDMNDRTSDVSDIDDLVGQHIQAVNNNQEIVLDFKCKEQIEEASHTKESTVSDSNNEEACQKLESISELVHQSKTLEGTREVMSQNSKNDANLSADKIDACEITENKELDKMEQPQVSQGNVDILANMEASIIQKDQMISKYDGRICSMQDQEDSLPSGYGIQDTNLDKGEDEKDTNEVSHEEENLGGDCHVAESVNTRDHIPRAVSVDESHPTPTAEDKTFQDEKDTIEVSHEEENLGGDCHVAESVNTRDHIPRVVSVDESHPTPTAEDKTFQDEKDTIEVSHEEENLGGDCHVAESVNTRDHIPRVVSVDESHPTPTAEDKTFQDEKDTIEVSHEEENLGGDCHVAESVNTRDHIPRAVSVDESHPTPTTEDKSFQDEKDTIEVSHEEENLVGDCHAAESVNTRDNIPRAVSLDESHPTPTAEDTTFQVEKDTIEVSHEEENLGGDCHIAESVNTRDHIPREVSVDESHPTPTADDKTFQDEKDTIEVSHEEENLGGDCHVAESVNTRDHIPRAVSVDENHPTPTAEDKTFQDEKDTIEVSHEEENFGGDCHVAESVNTRDHIPRVVSVDESHPTPTAEDKTFQDEKDTIEVSHEEENLGGDCHVAESVNTRDHIPRAVSVNESHPTPTAEDKNFQDEKDTNEVSHEEDNLGGDCPVAESVNTRDNIPRAVSVDESHPTPTAEEKTFQVEKDTIEVSHEEVNLGGDCHVAESVNTRDHIPRVVSVDESHPTPTAEDKTFLDEKDTIEVSHEEENLGGYCHVAESVNTGDHIPRAVSVDESHPTPTAEDKTFLDEKDTIEVSHEEEYLGGDCHVAESVNTGDDIPTAVSVDESHPTPTAEDKTFQDEKDTNEVSHEEENLEGDCHVAESVNTRDHIPRAVSVDESHPTPTAEDKTFQVEKDTIEVSHEEENLGGDCHVAESVNTRDHIPRVVFVDESHPTPTAEDKTFQDEKDTVEVSHEEENLGGDCHVAESVNTRDHIPRAVSVDESHPTPTAEDKTFQDEKDTIEVSHEEENLGGDCHVAESVNTRDHIPRAVSVDESHPTPTAEDKTFQDEKDTNEVSHEEENLGEDCHVAESVNTRDNIPRAVSVDESHPTPTAEDKTFQVEKDTIEVSHEEVNLGGDCHVAESVNTRDHIPRAVSVDESHPTPTAEDKTFLDEKDTIEVSHEEENLGGDFHVAESVNAGDHIPRAVSVDESHPTPTAEDKTFLNEKDTIEVSHEEENLGGDCHVAESVNTRDDIPTAVSVAESHPTPTAEDETFQDEKDTIEVSHEEENLGGDCHVAESVNTKDHIPRAISVDESHPTPTAEDKTFQDEKDTIEVSHEEENPGGDCYVAESLNARDHIPRAVSVDESHPTPTAEDKTFQDEKDTIEVSHVEENPGGDCYVAESVNARDHIPRAVSVDESHPTPTAEDKTFQDQEITDTENKKENVIWTEDESEDSNFDAFYAQLPRQEDSGVEEENHDKLEVTEKTKDQCQERAILDEMGLHNVESDTQIFNTQNEEVNDQDEAGDNHMQMNQNECHAAEVSSEVIVHNVVLEDKTDEAEARMNLDEENKKCNQDNELIQGKEASEDNMQVNVSDGAPINQSLNDTLEIDKCKENIEISSIEITEKIIKHEIYASTEEDAAAAEKERSVKSKLPQEESEAVLTTEKAVARISIEDPSSIPDNEDEKNPEMLNAYNTETAKEVHLKKSLEDTSTNNAPILEKVYDPVVREPEGTPCGVAEELAYQSTTTKDNMDIPMYQETMMAEKIAIISNSMSENQNGKSEDTRFDNSRQDDKPQGEEGLENIGEVPETWITNDEILNIMASEIHDVNNDQETATAIQEDSTGYVANEQINQTKDTDDNKKDEAYKEMMEYEKLELTTDMAHENQMQQSDSKSEEEGTYNFTNDDNLNNMEASEIHDVNNDQETATTKNDGILEDKMDENTNTSPVPSKMIEETLQITNEMHEGTKDALCKIMEPVEQDPISENGEEICRTILGEHNHEAIAVTENLNFVDLQDTVNLSEIVGSPSAQDPLEENSWRASRQEESEENIYDKGILDVDLKDAHETTEANKGVEDIISTNEQKNKVTVGISSNEEQKAGEEFQKENELKQGEEIIKEDMDRIISLPNFTEESLDNPLEDDKSNKEYENIKADVLEATILAEVNAFTGELVEGKDLSEEQGENFQKNTEIPREEAPAGTSIAEASSDTKNEDAKEASDIHDVNNDQETATANNDSILEDKMDGNSSKPELIMDCFIEKNEQALISGNNADTSLVPSKMIEETLQITNEMHEDNKDELCKIMEPVEQDPISENGEEICRTFFGEHNHEAIKDTENLNFVDLQDTVNLSEIVDSPSAQDPLVENSWRASRQEESEENIYDKEILDVDLKDAHETTDDNKRVEDIISTNEQKNKVTVGISSDEMQKAGEEFNKENELKQGEEISKEDMVSVICLSNFTEKSLDNPLEDDKSNKKHENIKADELEATILAEVNALDGELVEGKDLSEDQGENFQNKAEIPREQAPAGTSIAESSSDTDTKNEDAKISDVVHVNDHKEPTRENDEDVNNSISDVPHTDQLVGQCIKGANNNQEIFLDSECKEQSEEASPIKDSTVAGKNIEESCQKFESISELVHQSITHEGTSELMSENSENEENLSPETVDASKIIENKESRIEQPQVSQGNIDILADTEAPIIQKDQVITKYEEGTCNMQHEENSLPTEGDIEDSDLDKGEDEKDTLEVLHKKENLEGDCQVAESVNTRDNITRAVSVDESHPVLTAEDKTFQDQEITYTENKKENAIQEVEKSDVSNSDASYYSQLPKQEDSTMEERNFEKLQEIFELVQKTDQYKETVALNEMELHTVKSDVQIFHTQNEEVNDQDEADDKYTQKNQNENHATNVSSYMIVQKVIYEETENNRSKIMIALEDETDEKGARTKLDEEKKKHNEDNELKQEKQASEENMQMKTCDETPTNQTLDDIQEKEVCKANVEVSSIQIPDKILKYEIGTSIVEDAGAAEKEHSEKSELPQVDEAVLISEREVTRTNTEDPSSIPDFEDEKVPEMASIYHDNETTKVMDGCNLEQNVEAAPTGDIPVLQSIHDQVAKETEETLNCVAEELIRQTTTTQENIDVDTYKGSTEAEKLFISNTMKEDSKCQSEETDLDNLRKDDTTQVYEIHDIENDQETAKAKNDNILVNNMEDDSNKYEMVMDSLIQKNEQAADLDKNIGTSLVPKTFIEEAVQIRNEMHEDDTDSVSENMDLIEQVQDIVSRSVEELHKAISGEQNHEAIAETEITDAVNSQDDVNMDRIVGSFCSTQTPLEKTTGKASDGKVEANKGMECVVSNDEQTNKSTVEGTSIEEPKEGEEINKKNELNQHEEQKEGEELTKKNDLNQQEETIKEDMDSEIFLKNTTEQFPENVAENDKAEVNASTGELAEQKDPPKEQENGLREKAGVCIPQDDEAHLRDEKDAKDCRMAQKLEFEAVESELAATNQHVVGKTANDHEAVKDTDEKAIFKHTESSAHGKSETTVTGLVEVEPSCDENISDAREESLCAMEASDMNTIEAHRNVPREDDEIKETALLENQNRREQEADKCLLSNKAKNEEEEERNYLKPSEVKVPGKVYTNEWIEDRTQEKKIKESGSLDERVKDVETENDLNIFCAMDEINKENNENQKVETRLESEEAEDKEEDNIKPDMKVYEAATASEENIKEKTTVESVSESQKLEDVEAKNPIYMVPDELEIADKDTYTDEERQGEQLNREENFEKNKDRARKPVEEVGPFSSNEQVHPCDATDNLSPQEQITKIVVDSEITIEDNHRKMVDDSCITAKFLPQMETLDLKSLNETATSEYFVSQDARGSEQNEISGLTFEVYPRKVMKLQQQPNQVVDGLKVEDPNESTVADDDNVSDPEVSDVKDAANEHIKENKDESNDMEEPKDMLEAKRSIAIPQQTQKKTINNSDNISSDQGPIIMDPSEKRGTTSLLDEEEKNSSFVIIETDGEAIRYGDKDLDEVSEFLFRESTEGNIKTQAMHVEEAANGIGINETGEKCHDETSISLLPSEAIVTRDQDDRVKLEETLKSECDVSIAEKDDHSVELRENKELLGNLSTTQATETSIVEEEKDRLEEAEGPSCEVADLNRSKSEEYELIDHDDLPVSHLMEGIMQGKHAKLGGVEAEAKVEENISVQNHDTSIPKQDCILVSRSAEHVREDTDSSHHDEKIQTSITGKTRGIPTHEDNENKKNVFSKEGGIEDMRKIVKGVEKIDQESNALLHEQLAFISEPDEDAKISDNNGEESQLNLQTDELGKYDSLIIDNTIEGAKIQSKGVKTESSRENQDAINELQIQNVKSDLNEQYMTFEAHEVQKSETFVKSTDKVVQEGKFMEETSPKFVMDERQTNKTTDTHLDDDKTDEENDEKEDEDDHKKMESSHDSAVPVASRDAELKPAHKKSHNILSGVGSKVKRSIAKVKKAITGKSSHSKTLPPP</sequence>
<feature type="compositionally biased region" description="Basic and acidic residues" evidence="2">
    <location>
        <begin position="4655"/>
        <end position="4666"/>
    </location>
</feature>
<feature type="compositionally biased region" description="Basic and acidic residues" evidence="2">
    <location>
        <begin position="2497"/>
        <end position="2512"/>
    </location>
</feature>
<reference evidence="3 4" key="1">
    <citation type="submission" date="2022-12" db="EMBL/GenBank/DDBJ databases">
        <title>Chromosome-scale assembly of the Ensete ventricosum genome.</title>
        <authorList>
            <person name="Dussert Y."/>
            <person name="Stocks J."/>
            <person name="Wendawek A."/>
            <person name="Woldeyes F."/>
            <person name="Nichols R.A."/>
            <person name="Borrell J.S."/>
        </authorList>
    </citation>
    <scope>NUCLEOTIDE SEQUENCE [LARGE SCALE GENOMIC DNA]</scope>
    <source>
        <strain evidence="4">cv. Maze</strain>
        <tissue evidence="3">Seeds</tissue>
    </source>
</reference>
<feature type="compositionally biased region" description="Basic and acidic residues" evidence="2">
    <location>
        <begin position="2861"/>
        <end position="2878"/>
    </location>
</feature>
<feature type="region of interest" description="Disordered" evidence="2">
    <location>
        <begin position="1244"/>
        <end position="1279"/>
    </location>
</feature>
<feature type="region of interest" description="Disordered" evidence="2">
    <location>
        <begin position="2131"/>
        <end position="2151"/>
    </location>
</feature>
<feature type="compositionally biased region" description="Basic and acidic residues" evidence="2">
    <location>
        <begin position="5280"/>
        <end position="5292"/>
    </location>
</feature>
<feature type="region of interest" description="Disordered" evidence="2">
    <location>
        <begin position="1714"/>
        <end position="1756"/>
    </location>
</feature>
<evidence type="ECO:0000313" key="3">
    <source>
        <dbReference type="EMBL" id="KAJ8465240.1"/>
    </source>
</evidence>
<gene>
    <name evidence="3" type="ORF">OPV22_027792</name>
</gene>
<feature type="region of interest" description="Disordered" evidence="2">
    <location>
        <begin position="4741"/>
        <end position="4871"/>
    </location>
</feature>
<feature type="region of interest" description="Disordered" evidence="2">
    <location>
        <begin position="339"/>
        <end position="375"/>
    </location>
</feature>
<feature type="compositionally biased region" description="Polar residues" evidence="2">
    <location>
        <begin position="3304"/>
        <end position="3314"/>
    </location>
</feature>
<feature type="compositionally biased region" description="Polar residues" evidence="2">
    <location>
        <begin position="4417"/>
        <end position="4427"/>
    </location>
</feature>
<feature type="region of interest" description="Disordered" evidence="2">
    <location>
        <begin position="1455"/>
        <end position="1474"/>
    </location>
</feature>
<feature type="compositionally biased region" description="Basic and acidic residues" evidence="2">
    <location>
        <begin position="4005"/>
        <end position="4032"/>
    </location>
</feature>
<feature type="region of interest" description="Disordered" evidence="2">
    <location>
        <begin position="111"/>
        <end position="130"/>
    </location>
</feature>
<feature type="region of interest" description="Disordered" evidence="2">
    <location>
        <begin position="1920"/>
        <end position="1955"/>
    </location>
</feature>
<feature type="region of interest" description="Disordered" evidence="2">
    <location>
        <begin position="3787"/>
        <end position="3810"/>
    </location>
</feature>
<feature type="compositionally biased region" description="Basic and acidic residues" evidence="2">
    <location>
        <begin position="4985"/>
        <end position="5016"/>
    </location>
</feature>
<feature type="region of interest" description="Disordered" evidence="2">
    <location>
        <begin position="2921"/>
        <end position="2942"/>
    </location>
</feature>
<feature type="compositionally biased region" description="Polar residues" evidence="2">
    <location>
        <begin position="291"/>
        <end position="303"/>
    </location>
</feature>
<dbReference type="EMBL" id="JAQQAF010000008">
    <property type="protein sequence ID" value="KAJ8465240.1"/>
    <property type="molecule type" value="Genomic_DNA"/>
</dbReference>
<feature type="region of interest" description="Disordered" evidence="2">
    <location>
        <begin position="5452"/>
        <end position="5535"/>
    </location>
</feature>
<feature type="compositionally biased region" description="Basic and acidic residues" evidence="2">
    <location>
        <begin position="261"/>
        <end position="286"/>
    </location>
</feature>
<name>A0AAV8PSZ1_ENSVE</name>
<feature type="compositionally biased region" description="Basic and acidic residues" evidence="2">
    <location>
        <begin position="4741"/>
        <end position="4754"/>
    </location>
</feature>
<feature type="compositionally biased region" description="Polar residues" evidence="2">
    <location>
        <begin position="5020"/>
        <end position="5039"/>
    </location>
</feature>
<feature type="region of interest" description="Disordered" evidence="2">
    <location>
        <begin position="4417"/>
        <end position="4540"/>
    </location>
</feature>
<proteinExistence type="predicted"/>